<evidence type="ECO:0000256" key="4">
    <source>
        <dbReference type="ARBA" id="ARBA00022723"/>
    </source>
</evidence>
<dbReference type="Gene3D" id="2.60.40.10">
    <property type="entry name" value="Immunoglobulins"/>
    <property type="match status" value="6"/>
</dbReference>
<feature type="domain" description="Fibronectin type-III" evidence="8">
    <location>
        <begin position="233"/>
        <end position="328"/>
    </location>
</feature>
<evidence type="ECO:0000256" key="5">
    <source>
        <dbReference type="ARBA" id="ARBA00022729"/>
    </source>
</evidence>
<reference evidence="10" key="1">
    <citation type="submission" date="2015-07" db="EMBL/GenBank/DDBJ databases">
        <title>Complete Genome of Thermincola ferriacetica strain Z-0001T.</title>
        <authorList>
            <person name="Lusk B."/>
            <person name="Badalamenti J.P."/>
            <person name="Parameswaran P."/>
            <person name="Bond D.R."/>
            <person name="Torres C.I."/>
        </authorList>
    </citation>
    <scope>NUCLEOTIDE SEQUENCE [LARGE SCALE GENOMIC DNA]</scope>
    <source>
        <strain evidence="10">Z-0001</strain>
    </source>
</reference>
<evidence type="ECO:0000313" key="10">
    <source>
        <dbReference type="Proteomes" id="UP000037175"/>
    </source>
</evidence>
<dbReference type="Gene3D" id="1.10.1130.10">
    <property type="entry name" value="Flavocytochrome C3, Chain A"/>
    <property type="match status" value="5"/>
</dbReference>
<dbReference type="GO" id="GO:0016491">
    <property type="term" value="F:oxidoreductase activity"/>
    <property type="evidence" value="ECO:0007669"/>
    <property type="project" value="TreeGrafter"/>
</dbReference>
<dbReference type="PANTHER" id="PTHR35038">
    <property type="entry name" value="DISSIMILATORY SULFITE REDUCTASE SIRA"/>
    <property type="match status" value="1"/>
</dbReference>
<sequence precursor="true">MYKEIMKNRKWLVVLLLVGTCLIVPAVALSWPNNHVDSSTTGDVPYCTSCHTYETGYLTIETLNGKVPRTNAVTVTRGGSFNMTYRTVGLGYGRFTVAGALQVADASKWTMSQMSGGDVPWARAEQSTMYGAPVESPYIWVTAFPATTNPNGQKGVTLDDGSTSGPYIDRNGTAHDEVFSVNVKVDDQMPFGTYNLRVLGIGTSSTGRLGYNEQTVAVTVYDDTTPPDWSPSKTANIRFSSLTAGSVTLTWDPASDPAPNSTGVDGYEIYRATSASGPYEYIGYSTSTSYTDRELLAETTYYYMVTAVDKCGNVSPYSFSSSTTTLAPPRTDGAAPLAPQGLKASLTENPLDPSKRIVRLEWSANTEGDIIGYHVYRSTEPAGNYARLTQTPCNSTVSYQISSSPNVVMKAVYFTDSTAKYGTTYYYKVVAVDVAGKMSAMSSYVSATPTVDYGVSPHGNYKSSSNDTLCQNCHSTHSSRGAELIYYSSITDSCYTCHDGSQSKYNTKAAFDPVNNPSHHKVPEGRYSCDVCHNPHYSSPMVIKKDGDTVTETVYRLLSTVSKEDGRIKRRGNDFCWACHGLNSDLPNPFGQDHKTAFINSKHNTLEPSSTLTGITCRNCHAPHGSKDYPLIITSNSANFCITCHKDHGFTSTKVLNDDGTVKTGVYLWNQSNNYLGTTHEQNFYGRNTCTMCHEPHGHISNRYMLRNYYNDKFTTTVVNSKVYGPVEWNANWNTEKETICFRCHDSQYYTGINGNMNPTVGSNFGNGNGKNYHTHVKWKVSCRACHDPHSGKSMFNNSQPGWTLDNGHYISFDWAVQTGIAVASTAYSPNRLAFIPAYGVNLQETGFSCAIKCHNYDHYVSGGTYKSYIRTGNSPALKCAACHDFDTFDRNSRHPVLQPGPVSQVKVTCEQCHLEDHTLHNSTNPYGLRATVTSNWVYKPDSTTLGTVIDPDTGEEVPAYKDFCWHCHGTSPDQRTILSDQKSKFAGKKHSLLERDASSNPYGPGIDNPCLKCHEHHASTNVRLLRKTIDGVAIDAATDNGKIYACMACHDGYPGEVDISSKYNAASHGGHYIKANPTKKLLCTECHDPHGTDNVSYLLDTSNKYQTGITFPNNISVQGKSRQFCLACHPTSDQPARVYNTVYTIKVGQVTIQPLPYPDRIADHKSTGTRECVICHDPHKPWPPTGGEDKCYNCHSSDGEAVDIRALAGLEGVYPGLQSHHRITDADTKDNTCMTRCHKPHPHDPRADLIKEELPGLDERSLCLKCHSSVADAAYRSPYTINVSLYTGTPHDYEIPIKTFSDNSTFRGNCDKCHVPHGSMFPPLLKLPKDELCVDCHNGQTRDGKGDLIPDLKTQYEAKGHRYKNYPTAKMYCAECHVPHGSTNNKYLRDKNSYARNQTITWVYQGVSQQVYFPENMNNVVNPYKPRQFCITCHKEYTGEGVSSYVYYTSETSPGAMVKIDSIPLVGPHGVTIPEHWKDNPTQCTICHNPHDPDPVGSDYNCFTCHGENGYTTRIQNLTGFMQEVSPGVYQQTWPYGVVAKTAYHPITDANSKGTNDCMVMCHKPHMHNPRANMLKDKRPTAGDVTAPKNPVSLFAQATSAVAAEVYWPASESADVYGYYVYRKVGADGTWTKYGTVNNRVYNEAGQTTNMVWFEDGGLKPGIPVWYQVYARDYNDNVDLTPLAAPVTVTPGLSSDHTAPTVPTNLKVSVPENAGSTRLTLSWTASTDNYKVVQYHVYRGTSPDFTEATGVLAGTTGLTSFTDSALTPEKGYYYRVKAVDDNGNFSVLTAPVYGQTLSADNYVKKGYYTEDDTVFEILDVNANHTTEFPLGSNAVVKVKRKKSSGGLNPSASNKVYFKDHLNVTRATFTSAVYTESEDGLWDILTFNVQLPTANIYSGAYRLEADVYTNTSINLKPYQVIKYGATVKGFKFYKDAARTQEAFVFEPGQTVYAKVFTEYPGGTTYVSPALTWSDFDGPASSLTPTWETPQYEYGYARFRFTVPSGTDGWWYIFNFKAYSSARRNPLVADYGAMLMIKRADTTAPEGVSSGPVLTPGTTTMRLSWGASANTAGDLGGYNVYRALQAGGPYYLAGSTTTTGFMDYGLKPGTTYYYQVKAVDLHGNQSTATTVSAATLPFNLSDDTTPPNKPKNLSVQAGGRNEMVLGWTNPFAETDGVVAYAVYRSRNNIEYLRVGETEDLTFTDTGLRGNTLYYYRIAAYDRSGNMSELTAPVSAITARTGDDSIELWLCMSCHEQGKAQPGDYNKFTVNHKITAAYYKSKHNVDFPVYKMSDNSQYESNCTKCHVPHGSDYKHLLRAPDDNNLCFICHTNPSASGRYAGAVEYNKTAHGKAYDSTDYVFHVTYSGGYTPRYWVGERVYEDAGRCYNCHDPHGRFVPGTENTTREYIKSSANAGTGQNLNPLCYGCHGDAYAYGEYGGKTVYEKTYHGNSSINPSTGVPYNSKMKLADYGSGECINCHEPHKDAEGAMLRYPVNEAGAEKNLLCLKCHDREDVVADTGLFDGSKVYNNSKHGLNAQWLADFNTPIVYNKTVWEKGVCLNCHNSHGRTTDGSTDPAKVIPKMLVMNDGPNSEICNKCHEYPAIKAKTSGYPGFAVFSAGVHKAKASWPGGTYYTEPAAADQKGKCINCHDPHGTAVIDAWGNVTNIVGNVFDWEENVCYTCHNGITAASNLKFWEDKGIGHLPGGTFLVHSFDEDIKTAERHVECLDCHNVHAVQDMDASEPLTTRLSKAFKGVSGVKVIASPAVNTPDPNSSTWKNNPYAIDGYTYEFVPDVSTEPAELQEYMVCFKCHSSYSGATSGGKRIVAYLNPNNVSTHGFSFTKKTSFNNATINAKADKLFPNDPSKPGYAFHPSNPNRRFNMTCSDCHGNPDTTGGKPRGPHGSNWDYILKGNPRSASFCNECHPATEYGNDSSAATLADSDPTGSYHRKSNHYGDLTTKVSSAAADAFMATFGTNVCRYCHFAGYMQNSTQYVSLHGENAAFSTQSDGSYRAVKGLNGFFIQTVDTTGTRSCNTLAVAGISSYSCNHGAKTY</sequence>
<evidence type="ECO:0000256" key="7">
    <source>
        <dbReference type="ARBA" id="ARBA00023004"/>
    </source>
</evidence>
<dbReference type="CDD" id="cd00063">
    <property type="entry name" value="FN3"/>
    <property type="match status" value="5"/>
</dbReference>
<dbReference type="InterPro" id="IPR013783">
    <property type="entry name" value="Ig-like_fold"/>
</dbReference>
<keyword evidence="4" id="KW-0479">Metal-binding</keyword>
<dbReference type="EMBL" id="LGTE01000014">
    <property type="protein sequence ID" value="KNZ69266.1"/>
    <property type="molecule type" value="Genomic_DNA"/>
</dbReference>
<dbReference type="InterPro" id="IPR010177">
    <property type="entry name" value="Paired_CXXCH_1"/>
</dbReference>
<keyword evidence="2" id="KW-0813">Transport</keyword>
<evidence type="ECO:0000256" key="3">
    <source>
        <dbReference type="ARBA" id="ARBA00022617"/>
    </source>
</evidence>
<comment type="caution">
    <text evidence="9">The sequence shown here is derived from an EMBL/GenBank/DDBJ whole genome shotgun (WGS) entry which is preliminary data.</text>
</comment>
<accession>A0A0L6W1B7</accession>
<dbReference type="InterPro" id="IPR051829">
    <property type="entry name" value="Multiheme_Cytochr_ET"/>
</dbReference>
<evidence type="ECO:0000256" key="2">
    <source>
        <dbReference type="ARBA" id="ARBA00022448"/>
    </source>
</evidence>
<evidence type="ECO:0000256" key="1">
    <source>
        <dbReference type="ARBA" id="ARBA00004196"/>
    </source>
</evidence>
<dbReference type="GO" id="GO:0046872">
    <property type="term" value="F:metal ion binding"/>
    <property type="evidence" value="ECO:0007669"/>
    <property type="project" value="UniProtKB-KW"/>
</dbReference>
<dbReference type="SMART" id="SM00060">
    <property type="entry name" value="FN3"/>
    <property type="match status" value="6"/>
</dbReference>
<keyword evidence="6" id="KW-0249">Electron transport</keyword>
<evidence type="ECO:0000259" key="8">
    <source>
        <dbReference type="PROSITE" id="PS50853"/>
    </source>
</evidence>
<evidence type="ECO:0000313" key="9">
    <source>
        <dbReference type="EMBL" id="KNZ69266.1"/>
    </source>
</evidence>
<dbReference type="SUPFAM" id="SSF48695">
    <property type="entry name" value="Multiheme cytochromes"/>
    <property type="match status" value="7"/>
</dbReference>
<comment type="subcellular location">
    <subcellularLocation>
        <location evidence="1">Cell envelope</location>
    </subcellularLocation>
</comment>
<feature type="domain" description="Fibronectin type-III" evidence="8">
    <location>
        <begin position="2148"/>
        <end position="2239"/>
    </location>
</feature>
<dbReference type="PANTHER" id="PTHR35038:SF8">
    <property type="entry name" value="C-TYPE POLYHEME CYTOCHROME OMCC"/>
    <property type="match status" value="1"/>
</dbReference>
<name>A0A0L6W1B7_9FIRM</name>
<dbReference type="InterPro" id="IPR003961">
    <property type="entry name" value="FN3_dom"/>
</dbReference>
<keyword evidence="10" id="KW-1185">Reference proteome</keyword>
<organism evidence="9 10">
    <name type="scientific">Thermincola ferriacetica</name>
    <dbReference type="NCBI Taxonomy" id="281456"/>
    <lineage>
        <taxon>Bacteria</taxon>
        <taxon>Bacillati</taxon>
        <taxon>Bacillota</taxon>
        <taxon>Clostridia</taxon>
        <taxon>Eubacteriales</taxon>
        <taxon>Thermincolaceae</taxon>
        <taxon>Thermincola</taxon>
    </lineage>
</organism>
<dbReference type="InterPro" id="IPR036116">
    <property type="entry name" value="FN3_sf"/>
</dbReference>
<feature type="domain" description="Fibronectin type-III" evidence="8">
    <location>
        <begin position="2043"/>
        <end position="2138"/>
    </location>
</feature>
<dbReference type="NCBIfam" id="TIGR01905">
    <property type="entry name" value="paired_CXXCH_1"/>
    <property type="match status" value="3"/>
</dbReference>
<keyword evidence="5" id="KW-0732">Signal</keyword>
<feature type="domain" description="Fibronectin type-III" evidence="8">
    <location>
        <begin position="1703"/>
        <end position="1800"/>
    </location>
</feature>
<dbReference type="InterPro" id="IPR036280">
    <property type="entry name" value="Multihaem_cyt_sf"/>
</dbReference>
<dbReference type="InterPro" id="IPR012286">
    <property type="entry name" value="Tetrahaem_cytochrome"/>
</dbReference>
<dbReference type="PATRIC" id="fig|281456.6.peg.2167"/>
<dbReference type="Pfam" id="PF09699">
    <property type="entry name" value="Paired_CXXCH_1"/>
    <property type="match status" value="4"/>
</dbReference>
<gene>
    <name evidence="9" type="ORF">Tfer_2063</name>
</gene>
<dbReference type="PROSITE" id="PS50853">
    <property type="entry name" value="FN3"/>
    <property type="match status" value="4"/>
</dbReference>
<proteinExistence type="predicted"/>
<protein>
    <submittedName>
        <fullName evidence="9">Putative multiheme cytochrome c</fullName>
    </submittedName>
</protein>
<evidence type="ECO:0000256" key="6">
    <source>
        <dbReference type="ARBA" id="ARBA00022982"/>
    </source>
</evidence>
<keyword evidence="7" id="KW-0408">Iron</keyword>
<dbReference type="Proteomes" id="UP000037175">
    <property type="component" value="Unassembled WGS sequence"/>
</dbReference>
<dbReference type="GO" id="GO:0030313">
    <property type="term" value="C:cell envelope"/>
    <property type="evidence" value="ECO:0007669"/>
    <property type="project" value="UniProtKB-SubCell"/>
</dbReference>
<dbReference type="Pfam" id="PF00041">
    <property type="entry name" value="fn3"/>
    <property type="match status" value="1"/>
</dbReference>
<dbReference type="SUPFAM" id="SSF49265">
    <property type="entry name" value="Fibronectin type III"/>
    <property type="match status" value="4"/>
</dbReference>
<keyword evidence="3" id="KW-0349">Heme</keyword>
<dbReference type="Pfam" id="PF14537">
    <property type="entry name" value="Cytochrom_c3_2"/>
    <property type="match status" value="1"/>
</dbReference>